<reference evidence="2" key="1">
    <citation type="submission" date="2012-02" db="EMBL/GenBank/DDBJ databases">
        <title>The complete genome of Halobacteroides halobius DSM 5150.</title>
        <authorList>
            <person name="Lucas S."/>
            <person name="Copeland A."/>
            <person name="Lapidus A."/>
            <person name="Glavina del Rio T."/>
            <person name="Dalin E."/>
            <person name="Tice H."/>
            <person name="Bruce D."/>
            <person name="Goodwin L."/>
            <person name="Pitluck S."/>
            <person name="Peters L."/>
            <person name="Mikhailova N."/>
            <person name="Gu W."/>
            <person name="Kyrpides N."/>
            <person name="Mavromatis K."/>
            <person name="Ivanova N."/>
            <person name="Brettin T."/>
            <person name="Detter J.C."/>
            <person name="Han C."/>
            <person name="Larimer F."/>
            <person name="Land M."/>
            <person name="Hauser L."/>
            <person name="Markowitz V."/>
            <person name="Cheng J.-F."/>
            <person name="Hugenholtz P."/>
            <person name="Woyke T."/>
            <person name="Wu D."/>
            <person name="Tindall B."/>
            <person name="Pomrenke H."/>
            <person name="Brambilla E."/>
            <person name="Klenk H.-P."/>
            <person name="Eisen J.A."/>
        </authorList>
    </citation>
    <scope>NUCLEOTIDE SEQUENCE [LARGE SCALE GENOMIC DNA]</scope>
    <source>
        <strain evidence="2">ATCC 35273 / DSM 5150 / MD-1</strain>
    </source>
</reference>
<accession>L0K561</accession>
<organism evidence="1 2">
    <name type="scientific">Halobacteroides halobius (strain ATCC 35273 / DSM 5150 / MD-1)</name>
    <dbReference type="NCBI Taxonomy" id="748449"/>
    <lineage>
        <taxon>Bacteria</taxon>
        <taxon>Bacillati</taxon>
        <taxon>Bacillota</taxon>
        <taxon>Clostridia</taxon>
        <taxon>Halanaerobiales</taxon>
        <taxon>Halobacteroidaceae</taxon>
        <taxon>Halobacteroides</taxon>
    </lineage>
</organism>
<dbReference type="RefSeq" id="WP_015326123.1">
    <property type="nucleotide sequence ID" value="NC_019978.1"/>
</dbReference>
<keyword evidence="2" id="KW-1185">Reference proteome</keyword>
<dbReference type="OrthoDB" id="9957532at2"/>
<dbReference type="STRING" id="748449.Halha_0402"/>
<dbReference type="Proteomes" id="UP000010880">
    <property type="component" value="Chromosome"/>
</dbReference>
<evidence type="ECO:0000313" key="2">
    <source>
        <dbReference type="Proteomes" id="UP000010880"/>
    </source>
</evidence>
<dbReference type="HOGENOM" id="CLU_1313968_0_0_9"/>
<evidence type="ECO:0000313" key="1">
    <source>
        <dbReference type="EMBL" id="AGB40397.1"/>
    </source>
</evidence>
<dbReference type="KEGG" id="hhl:Halha_0402"/>
<gene>
    <name evidence="1" type="ordered locus">Halha_0402</name>
</gene>
<sequence>MTKTKRNKKSGWQDKFKDYAKVGVVIAIVFWIFSIANGAQQLAIENKKIVQKPKYKISYVAGGPKRFKEEFKNYLEDTDKKIETNQYLWSTIIVKNTGGKKAKEVKIKDKAAIEITQIGVSEPGWGYTEAEVSYNKKKQEAIITLKELEVGEKIYAFIAMNPSQLNKPYNLAVDQKWAGTYRRYQDKITVKSNLAKRTLYGNGYASLYK</sequence>
<dbReference type="AlphaFoldDB" id="L0K561"/>
<protein>
    <submittedName>
        <fullName evidence="1">Uncharacterized protein</fullName>
    </submittedName>
</protein>
<dbReference type="EMBL" id="CP003359">
    <property type="protein sequence ID" value="AGB40397.1"/>
    <property type="molecule type" value="Genomic_DNA"/>
</dbReference>
<name>L0K561_HALHC</name>
<proteinExistence type="predicted"/>